<dbReference type="EMBL" id="AHMT02000049">
    <property type="protein sequence ID" value="EQA61541.1"/>
    <property type="molecule type" value="Genomic_DNA"/>
</dbReference>
<dbReference type="Proteomes" id="UP000018747">
    <property type="component" value="Unassembled WGS sequence"/>
</dbReference>
<organism evidence="1 2">
    <name type="scientific">Leptospira alexanderi serovar Manhao 3 str. L 60</name>
    <dbReference type="NCBI Taxonomy" id="1049759"/>
    <lineage>
        <taxon>Bacteria</taxon>
        <taxon>Pseudomonadati</taxon>
        <taxon>Spirochaetota</taxon>
        <taxon>Spirochaetia</taxon>
        <taxon>Leptospirales</taxon>
        <taxon>Leptospiraceae</taxon>
        <taxon>Leptospira</taxon>
    </lineage>
</organism>
<gene>
    <name evidence="1" type="ORF">LEP1GSC062_2618</name>
</gene>
<protein>
    <submittedName>
        <fullName evidence="1">Uncharacterized protein</fullName>
    </submittedName>
</protein>
<dbReference type="AlphaFoldDB" id="V6HVW0"/>
<evidence type="ECO:0000313" key="1">
    <source>
        <dbReference type="EMBL" id="EQA61541.1"/>
    </source>
</evidence>
<name>V6HVW0_9LEPT</name>
<keyword evidence="2" id="KW-1185">Reference proteome</keyword>
<evidence type="ECO:0000313" key="2">
    <source>
        <dbReference type="Proteomes" id="UP000018747"/>
    </source>
</evidence>
<reference evidence="1" key="1">
    <citation type="submission" date="2013-05" db="EMBL/GenBank/DDBJ databases">
        <authorList>
            <person name="Harkins D.M."/>
            <person name="Durkin A.S."/>
            <person name="Brinkac L.M."/>
            <person name="Haft D.H."/>
            <person name="Selengut J.D."/>
            <person name="Sanka R."/>
            <person name="DePew J."/>
            <person name="Purushe J."/>
            <person name="Hartskeerl R.A."/>
            <person name="Ahmed A."/>
            <person name="van der Linden H."/>
            <person name="Goris M.G.A."/>
            <person name="Vinetz J.M."/>
            <person name="Sutton G.G."/>
            <person name="Nierman W.C."/>
            <person name="Fouts D.E."/>
        </authorList>
    </citation>
    <scope>NUCLEOTIDE SEQUENCE [LARGE SCALE GENOMIC DNA]</scope>
    <source>
        <strain evidence="1">L 60</strain>
    </source>
</reference>
<proteinExistence type="predicted"/>
<sequence length="61" mass="7045">MLKPTRKVCIQPAHRKFLGIHQANICNIFDLAISFKTILPIKDLNKSTRTLSHIPEKNPFF</sequence>
<accession>V6HVW0</accession>
<comment type="caution">
    <text evidence="1">The sequence shown here is derived from an EMBL/GenBank/DDBJ whole genome shotgun (WGS) entry which is preliminary data.</text>
</comment>